<dbReference type="NCBIfam" id="NF005480">
    <property type="entry name" value="PRK07081.1"/>
    <property type="match status" value="1"/>
</dbReference>
<protein>
    <submittedName>
        <fullName evidence="2">Aminoacyl carrier protein</fullName>
    </submittedName>
</protein>
<reference evidence="2" key="1">
    <citation type="journal article" date="2016" name="Front. Microbiol.">
        <title>Genome Sequence of the Piezophilic, Mesophilic Sulfate-Reducing Bacterium Desulfovibrio indicus J2T.</title>
        <authorList>
            <person name="Cao J."/>
            <person name="Maignien L."/>
            <person name="Shao Z."/>
            <person name="Alain K."/>
            <person name="Jebbar M."/>
        </authorList>
    </citation>
    <scope>NUCLEOTIDE SEQUENCE</scope>
    <source>
        <strain evidence="2">DSM 16372</strain>
    </source>
</reference>
<dbReference type="Proteomes" id="UP001055247">
    <property type="component" value="Unassembled WGS sequence"/>
</dbReference>
<dbReference type="EMBL" id="BPQO01000006">
    <property type="protein sequence ID" value="GJD88277.1"/>
    <property type="molecule type" value="Genomic_DNA"/>
</dbReference>
<dbReference type="PROSITE" id="PS50075">
    <property type="entry name" value="CARRIER"/>
    <property type="match status" value="1"/>
</dbReference>
<gene>
    <name evidence="2" type="ORF">BHAOGJBA_1791</name>
</gene>
<keyword evidence="3" id="KW-1185">Reference proteome</keyword>
<accession>A0AAV4ZJD6</accession>
<dbReference type="Pfam" id="PF00550">
    <property type="entry name" value="PP-binding"/>
    <property type="match status" value="1"/>
</dbReference>
<dbReference type="SUPFAM" id="SSF47336">
    <property type="entry name" value="ACP-like"/>
    <property type="match status" value="1"/>
</dbReference>
<dbReference type="RefSeq" id="WP_066923728.1">
    <property type="nucleotide sequence ID" value="NZ_BPQO01000006.1"/>
</dbReference>
<evidence type="ECO:0000313" key="2">
    <source>
        <dbReference type="EMBL" id="GJD88277.1"/>
    </source>
</evidence>
<dbReference type="AlphaFoldDB" id="A0AAV4ZJD6"/>
<evidence type="ECO:0000313" key="3">
    <source>
        <dbReference type="Proteomes" id="UP001055247"/>
    </source>
</evidence>
<dbReference type="InterPro" id="IPR009081">
    <property type="entry name" value="PP-bd_ACP"/>
</dbReference>
<name>A0AAV4ZJD6_9HYPH</name>
<proteinExistence type="predicted"/>
<sequence>MVSLEDIRNILARNEALAPIAAEIAEDDNLFDKGLDSFGSVQLMLALEEHFDVEFPDHLLSRKSFSTIRSIRETVSGLVQAEAA</sequence>
<comment type="caution">
    <text evidence="2">The sequence shown here is derived from an EMBL/GenBank/DDBJ whole genome shotgun (WGS) entry which is preliminary data.</text>
</comment>
<dbReference type="InterPro" id="IPR036736">
    <property type="entry name" value="ACP-like_sf"/>
</dbReference>
<reference evidence="2" key="2">
    <citation type="submission" date="2021-08" db="EMBL/GenBank/DDBJ databases">
        <authorList>
            <person name="Tani A."/>
            <person name="Ola A."/>
            <person name="Ogura Y."/>
            <person name="Katsura K."/>
            <person name="Hayashi T."/>
        </authorList>
    </citation>
    <scope>NUCLEOTIDE SEQUENCE</scope>
    <source>
        <strain evidence="2">DSM 16372</strain>
    </source>
</reference>
<feature type="domain" description="Carrier" evidence="1">
    <location>
        <begin position="1"/>
        <end position="79"/>
    </location>
</feature>
<dbReference type="Gene3D" id="1.10.1200.10">
    <property type="entry name" value="ACP-like"/>
    <property type="match status" value="1"/>
</dbReference>
<organism evidence="2 3">
    <name type="scientific">Methylobacterium hispanicum</name>
    <dbReference type="NCBI Taxonomy" id="270350"/>
    <lineage>
        <taxon>Bacteria</taxon>
        <taxon>Pseudomonadati</taxon>
        <taxon>Pseudomonadota</taxon>
        <taxon>Alphaproteobacteria</taxon>
        <taxon>Hyphomicrobiales</taxon>
        <taxon>Methylobacteriaceae</taxon>
        <taxon>Methylobacterium</taxon>
    </lineage>
</organism>
<evidence type="ECO:0000259" key="1">
    <source>
        <dbReference type="PROSITE" id="PS50075"/>
    </source>
</evidence>